<accession>A0A813FY86</accession>
<feature type="region of interest" description="Disordered" evidence="1">
    <location>
        <begin position="348"/>
        <end position="395"/>
    </location>
</feature>
<sequence>AMCSASQADPSAWVLPASQEEREAAARALCPALLWPSRAPAKLKDLVPGQVASQASVPPELARALKRRRPEVLAYRFLLVLLEVGASTTTTTTRTTRTTTAADSASAKPDECAFPQAVSALRVVGFVVRDALSLRDEVDGQRLLLLLQPPSPLSLAEAVQRLSDAAATCASSSAALCRLHPAPSAATLARLGERQGDRDDAADVLGRSGRAEHWRRTNVEAVRRFPELFRPRSRLVVVPPSTAEELQQLQLHFLLHGHSVRAVVHPLAKAPAAGERCAAAFALRGFGALPAADIGELGSCAASGSCALGLPAGSRSFKRLAAAKEANSLTVELATALGLPPPQLAPPKAAAAATVSAPPPAPGGTGPDAIPSPRPLGSLATKPASSGAADVKGASSPRAPAVLVPLPPLPKPLAAAPGTPVAAVVETAPLLPPPTPQRVPGLAFAALSAAAAAPSAQAPLPALPKAAVPAAITAATTATTT</sequence>
<name>A0A813FY86_POLGL</name>
<keyword evidence="3" id="KW-1185">Reference proteome</keyword>
<protein>
    <submittedName>
        <fullName evidence="2">Uncharacterized protein</fullName>
    </submittedName>
</protein>
<proteinExistence type="predicted"/>
<feature type="non-terminal residue" evidence="2">
    <location>
        <position position="1"/>
    </location>
</feature>
<evidence type="ECO:0000313" key="3">
    <source>
        <dbReference type="Proteomes" id="UP000654075"/>
    </source>
</evidence>
<comment type="caution">
    <text evidence="2">The sequence shown here is derived from an EMBL/GenBank/DDBJ whole genome shotgun (WGS) entry which is preliminary data.</text>
</comment>
<dbReference type="EMBL" id="CAJNNV010026798">
    <property type="protein sequence ID" value="CAE8619025.1"/>
    <property type="molecule type" value="Genomic_DNA"/>
</dbReference>
<evidence type="ECO:0000313" key="2">
    <source>
        <dbReference type="EMBL" id="CAE8619025.1"/>
    </source>
</evidence>
<reference evidence="2" key="1">
    <citation type="submission" date="2021-02" db="EMBL/GenBank/DDBJ databases">
        <authorList>
            <person name="Dougan E. K."/>
            <person name="Rhodes N."/>
            <person name="Thang M."/>
            <person name="Chan C."/>
        </authorList>
    </citation>
    <scope>NUCLEOTIDE SEQUENCE</scope>
</reference>
<dbReference type="Proteomes" id="UP000654075">
    <property type="component" value="Unassembled WGS sequence"/>
</dbReference>
<organism evidence="2 3">
    <name type="scientific">Polarella glacialis</name>
    <name type="common">Dinoflagellate</name>
    <dbReference type="NCBI Taxonomy" id="89957"/>
    <lineage>
        <taxon>Eukaryota</taxon>
        <taxon>Sar</taxon>
        <taxon>Alveolata</taxon>
        <taxon>Dinophyceae</taxon>
        <taxon>Suessiales</taxon>
        <taxon>Suessiaceae</taxon>
        <taxon>Polarella</taxon>
    </lineage>
</organism>
<dbReference type="AlphaFoldDB" id="A0A813FY86"/>
<evidence type="ECO:0000256" key="1">
    <source>
        <dbReference type="SAM" id="MobiDB-lite"/>
    </source>
</evidence>
<feature type="non-terminal residue" evidence="2">
    <location>
        <position position="481"/>
    </location>
</feature>
<gene>
    <name evidence="2" type="ORF">PGLA1383_LOCUS36620</name>
</gene>